<evidence type="ECO:0000256" key="4">
    <source>
        <dbReference type="ARBA" id="ARBA00023242"/>
    </source>
</evidence>
<dbReference type="Proteomes" id="UP001148312">
    <property type="component" value="Unassembled WGS sequence"/>
</dbReference>
<comment type="caution">
    <text evidence="7">The sequence shown here is derived from an EMBL/GenBank/DDBJ whole genome shotgun (WGS) entry which is preliminary data.</text>
</comment>
<dbReference type="PROSITE" id="PS00463">
    <property type="entry name" value="ZN2_CY6_FUNGAL_1"/>
    <property type="match status" value="1"/>
</dbReference>
<dbReference type="GO" id="GO:0003677">
    <property type="term" value="F:DNA binding"/>
    <property type="evidence" value="ECO:0007669"/>
    <property type="project" value="UniProtKB-KW"/>
</dbReference>
<dbReference type="GO" id="GO:0000981">
    <property type="term" value="F:DNA-binding transcription factor activity, RNA polymerase II-specific"/>
    <property type="evidence" value="ECO:0007669"/>
    <property type="project" value="InterPro"/>
</dbReference>
<dbReference type="InterPro" id="IPR053178">
    <property type="entry name" value="Osmoadaptation_assoc"/>
</dbReference>
<keyword evidence="3" id="KW-0804">Transcription</keyword>
<gene>
    <name evidence="7" type="ORF">N7539_001385</name>
</gene>
<keyword evidence="1" id="KW-0805">Transcription regulation</keyword>
<dbReference type="SUPFAM" id="SSF57701">
    <property type="entry name" value="Zn2/Cys6 DNA-binding domain"/>
    <property type="match status" value="1"/>
</dbReference>
<keyword evidence="2" id="KW-0238">DNA-binding</keyword>
<protein>
    <recommendedName>
        <fullName evidence="6">Zn(2)-C6 fungal-type domain-containing protein</fullName>
    </recommendedName>
</protein>
<dbReference type="CDD" id="cd00067">
    <property type="entry name" value="GAL4"/>
    <property type="match status" value="1"/>
</dbReference>
<feature type="domain" description="Zn(2)-C6 fungal-type" evidence="6">
    <location>
        <begin position="10"/>
        <end position="38"/>
    </location>
</feature>
<dbReference type="InterPro" id="IPR036864">
    <property type="entry name" value="Zn2-C6_fun-type_DNA-bd_sf"/>
</dbReference>
<dbReference type="SMART" id="SM00066">
    <property type="entry name" value="GAL4"/>
    <property type="match status" value="1"/>
</dbReference>
<evidence type="ECO:0000313" key="7">
    <source>
        <dbReference type="EMBL" id="KAJ5492639.1"/>
    </source>
</evidence>
<dbReference type="Pfam" id="PF00172">
    <property type="entry name" value="Zn_clus"/>
    <property type="match status" value="1"/>
</dbReference>
<reference evidence="7" key="1">
    <citation type="submission" date="2022-12" db="EMBL/GenBank/DDBJ databases">
        <authorList>
            <person name="Petersen C."/>
        </authorList>
    </citation>
    <scope>NUCLEOTIDE SEQUENCE</scope>
    <source>
        <strain evidence="7">IBT 30728</strain>
    </source>
</reference>
<accession>A0A9X0C054</accession>
<feature type="region of interest" description="Disordered" evidence="5">
    <location>
        <begin position="532"/>
        <end position="551"/>
    </location>
</feature>
<evidence type="ECO:0000256" key="3">
    <source>
        <dbReference type="ARBA" id="ARBA00023163"/>
    </source>
</evidence>
<evidence type="ECO:0000256" key="1">
    <source>
        <dbReference type="ARBA" id="ARBA00023015"/>
    </source>
</evidence>
<dbReference type="GeneID" id="81621237"/>
<evidence type="ECO:0000256" key="2">
    <source>
        <dbReference type="ARBA" id="ARBA00023125"/>
    </source>
</evidence>
<evidence type="ECO:0000259" key="6">
    <source>
        <dbReference type="PROSITE" id="PS50048"/>
    </source>
</evidence>
<dbReference type="EMBL" id="JAPWDQ010000002">
    <property type="protein sequence ID" value="KAJ5492639.1"/>
    <property type="molecule type" value="Genomic_DNA"/>
</dbReference>
<dbReference type="InterPro" id="IPR001138">
    <property type="entry name" value="Zn2Cys6_DnaBD"/>
</dbReference>
<dbReference type="PANTHER" id="PTHR38111">
    <property type="entry name" value="ZN(2)-C6 FUNGAL-TYPE DOMAIN-CONTAINING PROTEIN-RELATED"/>
    <property type="match status" value="1"/>
</dbReference>
<reference evidence="7" key="2">
    <citation type="journal article" date="2023" name="IMA Fungus">
        <title>Comparative genomic study of the Penicillium genus elucidates a diverse pangenome and 15 lateral gene transfer events.</title>
        <authorList>
            <person name="Petersen C."/>
            <person name="Sorensen T."/>
            <person name="Nielsen M.R."/>
            <person name="Sondergaard T.E."/>
            <person name="Sorensen J.L."/>
            <person name="Fitzpatrick D.A."/>
            <person name="Frisvad J.C."/>
            <person name="Nielsen K.L."/>
        </authorList>
    </citation>
    <scope>NUCLEOTIDE SEQUENCE</scope>
    <source>
        <strain evidence="7">IBT 30728</strain>
    </source>
</reference>
<dbReference type="PROSITE" id="PS50048">
    <property type="entry name" value="ZN2_CY6_FUNGAL_2"/>
    <property type="match status" value="1"/>
</dbReference>
<proteinExistence type="predicted"/>
<evidence type="ECO:0000313" key="8">
    <source>
        <dbReference type="Proteomes" id="UP001148312"/>
    </source>
</evidence>
<evidence type="ECO:0000256" key="5">
    <source>
        <dbReference type="SAM" id="MobiDB-lite"/>
    </source>
</evidence>
<organism evidence="7 8">
    <name type="scientific">Penicillium diatomitis</name>
    <dbReference type="NCBI Taxonomy" id="2819901"/>
    <lineage>
        <taxon>Eukaryota</taxon>
        <taxon>Fungi</taxon>
        <taxon>Dikarya</taxon>
        <taxon>Ascomycota</taxon>
        <taxon>Pezizomycotina</taxon>
        <taxon>Eurotiomycetes</taxon>
        <taxon>Eurotiomycetidae</taxon>
        <taxon>Eurotiales</taxon>
        <taxon>Aspergillaceae</taxon>
        <taxon>Penicillium</taxon>
    </lineage>
</organism>
<name>A0A9X0C054_9EURO</name>
<dbReference type="Gene3D" id="4.10.240.10">
    <property type="entry name" value="Zn(2)-C6 fungal-type DNA-binding domain"/>
    <property type="match status" value="1"/>
</dbReference>
<sequence length="573" mass="64764">MGGTPWHSKGCIACRKRKVKCDEQEPECARCIKRGVKCPGYIRTRIYIHHPSVKYRDEARTAIPISQSQFQSSAQQLCGPLARSQAANVVQQTTPAPLIQPLPSGSTWQSRPMVREQIFSSFLSLLFGETHPMSALNIWQYLILSFGQLPRRSGTLDRALSAMSCLYLGKMNNDDRLFHYGLNLYGAAIQNVKSSVLRNTCDADTIYTTVIFQDLESYCCSFDFRTFLAHTQGTSAILHCHRDSLPRNPLLDAIYNQHQKMRLMIATAGVNITEEEHQYLTNSIDGRSTAVSKLFAMYAEFGPLSAMLNRTEIDDPEQRAKALGACLMQEEKIRAWYAQYVTPHSMFICEAKDCNTDKLPSTERLFGSGYRFSSLDDARMHHYYFVALATVQPWIQRLQRWAQPQPTATMGLSAPVTTPPHSEGQHEIPEFLADELCRMMPYYAKNTDQLSATGMLLFPVVAAIKIYIGLGRLEKFTWCLNALRLIGYRGLSMCNRLIDVYSNCWNNRNIDPWPIPCRSLRDDMTLFERSAESQNACASNETPRSPVSEGRNIAKAAQSLRNVVPERSVNSSE</sequence>
<dbReference type="RefSeq" id="XP_056793019.1">
    <property type="nucleotide sequence ID" value="XM_056930988.1"/>
</dbReference>
<dbReference type="AlphaFoldDB" id="A0A9X0C054"/>
<feature type="compositionally biased region" description="Polar residues" evidence="5">
    <location>
        <begin position="532"/>
        <end position="545"/>
    </location>
</feature>
<keyword evidence="8" id="KW-1185">Reference proteome</keyword>
<dbReference type="PANTHER" id="PTHR38111:SF11">
    <property type="entry name" value="TRANSCRIPTION FACTOR DOMAIN-CONTAINING PROTEIN-RELATED"/>
    <property type="match status" value="1"/>
</dbReference>
<keyword evidence="4" id="KW-0539">Nucleus</keyword>
<dbReference type="GO" id="GO:0008270">
    <property type="term" value="F:zinc ion binding"/>
    <property type="evidence" value="ECO:0007669"/>
    <property type="project" value="InterPro"/>
</dbReference>